<comment type="caution">
    <text evidence="2">The sequence shown here is derived from an EMBL/GenBank/DDBJ whole genome shotgun (WGS) entry which is preliminary data.</text>
</comment>
<accession>A0AAQ4FSJ5</accession>
<gene>
    <name evidence="2" type="ORF">V5799_021212</name>
</gene>
<organism evidence="2 3">
    <name type="scientific">Amblyomma americanum</name>
    <name type="common">Lone star tick</name>
    <dbReference type="NCBI Taxonomy" id="6943"/>
    <lineage>
        <taxon>Eukaryota</taxon>
        <taxon>Metazoa</taxon>
        <taxon>Ecdysozoa</taxon>
        <taxon>Arthropoda</taxon>
        <taxon>Chelicerata</taxon>
        <taxon>Arachnida</taxon>
        <taxon>Acari</taxon>
        <taxon>Parasitiformes</taxon>
        <taxon>Ixodida</taxon>
        <taxon>Ixodoidea</taxon>
        <taxon>Ixodidae</taxon>
        <taxon>Amblyomminae</taxon>
        <taxon>Amblyomma</taxon>
    </lineage>
</organism>
<keyword evidence="3" id="KW-1185">Reference proteome</keyword>
<protein>
    <submittedName>
        <fullName evidence="2">Uncharacterized protein</fullName>
    </submittedName>
</protein>
<evidence type="ECO:0000256" key="1">
    <source>
        <dbReference type="SAM" id="Coils"/>
    </source>
</evidence>
<dbReference type="Proteomes" id="UP001321473">
    <property type="component" value="Unassembled WGS sequence"/>
</dbReference>
<feature type="coiled-coil region" evidence="1">
    <location>
        <begin position="158"/>
        <end position="185"/>
    </location>
</feature>
<sequence>MCYKVFTKRKNMLKRISNAQKLETEGAILNLQLTLENDKEVQGRSTAATCLEWLDQVEATRLLRCKVKEAASLRTNNQRDVKTKMLAFHDSIEDVISVSYGNTWKMTIYTVPSFFFLFFTDTISPVEGPLKEWKPQTRKKAIPTNQIGVTCNVCKQLVTLGQRENERLRKEVAALRSEVKELKDQQSPGIEIGQSPTFLTRPAYPIPPAFEQPTAAPPVARMEDFGQRTPSMQNFSGGTIGYTPSRRATAMMASTDLSQQRGHRTYAHDDQPASRLDVAQATLAFGHYHAPIRL</sequence>
<evidence type="ECO:0000313" key="3">
    <source>
        <dbReference type="Proteomes" id="UP001321473"/>
    </source>
</evidence>
<proteinExistence type="predicted"/>
<dbReference type="EMBL" id="JARKHS020000241">
    <property type="protein sequence ID" value="KAK8789012.1"/>
    <property type="molecule type" value="Genomic_DNA"/>
</dbReference>
<keyword evidence="1" id="KW-0175">Coiled coil</keyword>
<reference evidence="2 3" key="1">
    <citation type="journal article" date="2023" name="Arcadia Sci">
        <title>De novo assembly of a long-read Amblyomma americanum tick genome.</title>
        <authorList>
            <person name="Chou S."/>
            <person name="Poskanzer K.E."/>
            <person name="Rollins M."/>
            <person name="Thuy-Boun P.S."/>
        </authorList>
    </citation>
    <scope>NUCLEOTIDE SEQUENCE [LARGE SCALE GENOMIC DNA]</scope>
    <source>
        <strain evidence="2">F_SG_1</strain>
        <tissue evidence="2">Salivary glands</tissue>
    </source>
</reference>
<dbReference type="AlphaFoldDB" id="A0AAQ4FSJ5"/>
<name>A0AAQ4FSJ5_AMBAM</name>
<evidence type="ECO:0000313" key="2">
    <source>
        <dbReference type="EMBL" id="KAK8789012.1"/>
    </source>
</evidence>